<feature type="region of interest" description="Disordered" evidence="1">
    <location>
        <begin position="48"/>
        <end position="73"/>
    </location>
</feature>
<organism evidence="2 3">
    <name type="scientific">Vigna unguiculata</name>
    <name type="common">Cowpea</name>
    <dbReference type="NCBI Taxonomy" id="3917"/>
    <lineage>
        <taxon>Eukaryota</taxon>
        <taxon>Viridiplantae</taxon>
        <taxon>Streptophyta</taxon>
        <taxon>Embryophyta</taxon>
        <taxon>Tracheophyta</taxon>
        <taxon>Spermatophyta</taxon>
        <taxon>Magnoliopsida</taxon>
        <taxon>eudicotyledons</taxon>
        <taxon>Gunneridae</taxon>
        <taxon>Pentapetalae</taxon>
        <taxon>rosids</taxon>
        <taxon>fabids</taxon>
        <taxon>Fabales</taxon>
        <taxon>Fabaceae</taxon>
        <taxon>Papilionoideae</taxon>
        <taxon>50 kb inversion clade</taxon>
        <taxon>NPAAA clade</taxon>
        <taxon>indigoferoid/millettioid clade</taxon>
        <taxon>Phaseoleae</taxon>
        <taxon>Vigna</taxon>
    </lineage>
</organism>
<accession>A0A4D6KNP5</accession>
<keyword evidence="3" id="KW-1185">Reference proteome</keyword>
<name>A0A4D6KNP5_VIGUN</name>
<proteinExistence type="predicted"/>
<evidence type="ECO:0000256" key="1">
    <source>
        <dbReference type="SAM" id="MobiDB-lite"/>
    </source>
</evidence>
<evidence type="ECO:0000313" key="3">
    <source>
        <dbReference type="Proteomes" id="UP000501690"/>
    </source>
</evidence>
<evidence type="ECO:0000313" key="2">
    <source>
        <dbReference type="EMBL" id="QCD79172.1"/>
    </source>
</evidence>
<dbReference type="Proteomes" id="UP000501690">
    <property type="component" value="Linkage Group LG1"/>
</dbReference>
<gene>
    <name evidence="2" type="ORF">DEO72_LG1g2811</name>
</gene>
<dbReference type="AlphaFoldDB" id="A0A4D6KNP5"/>
<protein>
    <submittedName>
        <fullName evidence="2">Uncharacterized protein</fullName>
    </submittedName>
</protein>
<dbReference type="EMBL" id="CP039345">
    <property type="protein sequence ID" value="QCD79172.1"/>
    <property type="molecule type" value="Genomic_DNA"/>
</dbReference>
<reference evidence="2 3" key="1">
    <citation type="submission" date="2019-04" db="EMBL/GenBank/DDBJ databases">
        <title>An improved genome assembly and genetic linkage map for asparagus bean, Vigna unguiculata ssp. sesquipedialis.</title>
        <authorList>
            <person name="Xia Q."/>
            <person name="Zhang R."/>
            <person name="Dong Y."/>
        </authorList>
    </citation>
    <scope>NUCLEOTIDE SEQUENCE [LARGE SCALE GENOMIC DNA]</scope>
    <source>
        <tissue evidence="2">Leaf</tissue>
    </source>
</reference>
<feature type="compositionally biased region" description="Basic and acidic residues" evidence="1">
    <location>
        <begin position="48"/>
        <end position="64"/>
    </location>
</feature>
<sequence>MDNMEPNAMIKATLEVNSKALIMGCRVGTLLQREIKERGKAKVEEVQEELKTQATKHEEEKTAWEKGAGGVGD</sequence>